<accession>A0A7D4G553</accession>
<dbReference type="Pfam" id="PF02163">
    <property type="entry name" value="Peptidase_M50"/>
    <property type="match status" value="1"/>
</dbReference>
<keyword evidence="6 7" id="KW-0472">Membrane</keyword>
<dbReference type="Proteomes" id="UP000502899">
    <property type="component" value="Chromosome"/>
</dbReference>
<sequence length="159" mass="18471">MFIKIVILYVVFIFSTFVHELGHIMMAKIFYNAKNCRIEIGNGKVVFKLKKIVVRAIPASGHAYWESIDLDRYNNSNKMRKIMPAFGGPLFSLVMSILFAIAFYRIKPYRELLYILLKFLIFMNVSCFIITILPIKYLDNISDGQFILNIIKSTEDNVN</sequence>
<evidence type="ECO:0000256" key="5">
    <source>
        <dbReference type="ARBA" id="ARBA00022989"/>
    </source>
</evidence>
<evidence type="ECO:0000256" key="7">
    <source>
        <dbReference type="SAM" id="Phobius"/>
    </source>
</evidence>
<dbReference type="GO" id="GO:0016020">
    <property type="term" value="C:membrane"/>
    <property type="evidence" value="ECO:0007669"/>
    <property type="project" value="UniProtKB-SubCell"/>
</dbReference>
<proteinExistence type="inferred from homology"/>
<comment type="cofactor">
    <cofactor evidence="1">
        <name>Zn(2+)</name>
        <dbReference type="ChEBI" id="CHEBI:29105"/>
    </cofactor>
</comment>
<dbReference type="RefSeq" id="WP_002841253.1">
    <property type="nucleotide sequence ID" value="NZ_CP054000.1"/>
</dbReference>
<name>A0A7D4G553_FINMA</name>
<feature type="domain" description="Peptidase M50" evidence="8">
    <location>
        <begin position="9"/>
        <end position="103"/>
    </location>
</feature>
<evidence type="ECO:0000259" key="8">
    <source>
        <dbReference type="Pfam" id="PF02163"/>
    </source>
</evidence>
<feature type="transmembrane region" description="Helical" evidence="7">
    <location>
        <begin position="82"/>
        <end position="106"/>
    </location>
</feature>
<gene>
    <name evidence="9" type="ORF">FOC70_03580</name>
</gene>
<evidence type="ECO:0000256" key="1">
    <source>
        <dbReference type="ARBA" id="ARBA00001947"/>
    </source>
</evidence>
<dbReference type="GO" id="GO:0006508">
    <property type="term" value="P:proteolysis"/>
    <property type="evidence" value="ECO:0007669"/>
    <property type="project" value="InterPro"/>
</dbReference>
<comment type="similarity">
    <text evidence="3">Belongs to the peptidase M50B family.</text>
</comment>
<feature type="transmembrane region" description="Helical" evidence="7">
    <location>
        <begin position="6"/>
        <end position="27"/>
    </location>
</feature>
<evidence type="ECO:0000313" key="10">
    <source>
        <dbReference type="Proteomes" id="UP000502899"/>
    </source>
</evidence>
<evidence type="ECO:0000256" key="3">
    <source>
        <dbReference type="ARBA" id="ARBA00007931"/>
    </source>
</evidence>
<keyword evidence="4 7" id="KW-0812">Transmembrane</keyword>
<organism evidence="9 10">
    <name type="scientific">Finegoldia magna</name>
    <name type="common">Peptostreptococcus magnus</name>
    <dbReference type="NCBI Taxonomy" id="1260"/>
    <lineage>
        <taxon>Bacteria</taxon>
        <taxon>Bacillati</taxon>
        <taxon>Bacillota</taxon>
        <taxon>Tissierellia</taxon>
        <taxon>Tissierellales</taxon>
        <taxon>Peptoniphilaceae</taxon>
        <taxon>Finegoldia</taxon>
    </lineage>
</organism>
<dbReference type="InterPro" id="IPR008915">
    <property type="entry name" value="Peptidase_M50"/>
</dbReference>
<evidence type="ECO:0000256" key="2">
    <source>
        <dbReference type="ARBA" id="ARBA00004141"/>
    </source>
</evidence>
<comment type="subcellular location">
    <subcellularLocation>
        <location evidence="2">Membrane</location>
        <topology evidence="2">Multi-pass membrane protein</topology>
    </subcellularLocation>
</comment>
<reference evidence="9 10" key="1">
    <citation type="submission" date="2020-05" db="EMBL/GenBank/DDBJ databases">
        <title>FDA dAtabase for Regulatory Grade micrObial Sequences (FDA-ARGOS): Supporting development and validation of Infectious Disease Dx tests.</title>
        <authorList>
            <person name="Pederson C."/>
            <person name="Tallon L."/>
            <person name="Sadzewicz L."/>
            <person name="Zhao X."/>
            <person name="Vavikolanu K."/>
            <person name="Mehta A."/>
            <person name="Aluvathingal J."/>
            <person name="Nadendla S."/>
            <person name="Myers T."/>
            <person name="Yan Y."/>
            <person name="Sichtig H."/>
        </authorList>
    </citation>
    <scope>NUCLEOTIDE SEQUENCE [LARGE SCALE GENOMIC DNA]</scope>
    <source>
        <strain evidence="9 10">FDAARGOS_764</strain>
    </source>
</reference>
<feature type="transmembrane region" description="Helical" evidence="7">
    <location>
        <begin position="112"/>
        <end position="133"/>
    </location>
</feature>
<protein>
    <submittedName>
        <fullName evidence="9">Peptidase M50</fullName>
    </submittedName>
</protein>
<evidence type="ECO:0000313" key="9">
    <source>
        <dbReference type="EMBL" id="QKH79486.1"/>
    </source>
</evidence>
<evidence type="ECO:0000256" key="4">
    <source>
        <dbReference type="ARBA" id="ARBA00022692"/>
    </source>
</evidence>
<dbReference type="AlphaFoldDB" id="A0A7D4G553"/>
<keyword evidence="5 7" id="KW-1133">Transmembrane helix</keyword>
<dbReference type="EMBL" id="CP054000">
    <property type="protein sequence ID" value="QKH79486.1"/>
    <property type="molecule type" value="Genomic_DNA"/>
</dbReference>
<evidence type="ECO:0000256" key="6">
    <source>
        <dbReference type="ARBA" id="ARBA00023136"/>
    </source>
</evidence>